<reference evidence="1 2" key="1">
    <citation type="submission" date="2019-03" db="EMBL/GenBank/DDBJ databases">
        <title>Complete Genome Sequence of Paraburkholderia dipogonis ICMP 19430T, a Nitrogen-fixing Symbiont of the South African Invasive Legume Dipogon lignosus in New Zealand.</title>
        <authorList>
            <person name="De Meyer S.E."/>
        </authorList>
    </citation>
    <scope>NUCLEOTIDE SEQUENCE [LARGE SCALE GENOMIC DNA]</scope>
    <source>
        <strain evidence="1 2">ICMP 19430</strain>
    </source>
</reference>
<comment type="caution">
    <text evidence="1">The sequence shown here is derived from an EMBL/GenBank/DDBJ whole genome shotgun (WGS) entry which is preliminary data.</text>
</comment>
<gene>
    <name evidence="1" type="ORF">E2553_41120</name>
</gene>
<accession>A0A4Y8MK41</accession>
<dbReference type="RefSeq" id="WP_134466305.1">
    <property type="nucleotide sequence ID" value="NZ_JBHMFL010000148.1"/>
</dbReference>
<evidence type="ECO:0000313" key="1">
    <source>
        <dbReference type="EMBL" id="TFE37788.1"/>
    </source>
</evidence>
<dbReference type="GeneID" id="97310779"/>
<dbReference type="EMBL" id="SNVI01000005">
    <property type="protein sequence ID" value="TFE37788.1"/>
    <property type="molecule type" value="Genomic_DNA"/>
</dbReference>
<evidence type="ECO:0000313" key="2">
    <source>
        <dbReference type="Proteomes" id="UP000297385"/>
    </source>
</evidence>
<organism evidence="1 2">
    <name type="scientific">Paraburkholderia dipogonis</name>
    <dbReference type="NCBI Taxonomy" id="1211383"/>
    <lineage>
        <taxon>Bacteria</taxon>
        <taxon>Pseudomonadati</taxon>
        <taxon>Pseudomonadota</taxon>
        <taxon>Betaproteobacteria</taxon>
        <taxon>Burkholderiales</taxon>
        <taxon>Burkholderiaceae</taxon>
        <taxon>Paraburkholderia</taxon>
    </lineage>
</organism>
<dbReference type="Proteomes" id="UP000297385">
    <property type="component" value="Unassembled WGS sequence"/>
</dbReference>
<protein>
    <submittedName>
        <fullName evidence="1">Uncharacterized protein</fullName>
    </submittedName>
</protein>
<proteinExistence type="predicted"/>
<name>A0A4Y8MK41_9BURK</name>
<sequence length="378" mass="41877">MEYERVPGQAGQIELWAYQWDVSSKPPVKIDRIRIGTEQPPPPPAPVYQQLGAAVTWSYGRTLGDIATANPDTIRAFPAGFGQNVTIGCEIVSAGKFRNGSPRYWCRTHQKHWGVRADVADAARNGVMRCAQQSQPMWYVVNPTTIALDEHAEVGVWCSMPAALTSSGMVQRRYPRIHVHVRDEVNGGKVIDQDFDALTLSFQPVPGLFGGTPIDRVHVTPPAAKEFVLSLEAGKSMSCFNCHDCGSPHLDLGGFSNSPHRKHLCGNCGRDNTWTSTPSISNPLKPLHDQFSGAWQYVDVDRVLNIDRDYPDAHFALWASTPALVWTAARPQERGIHVHLAKDGERVVDETFGTVIYQGRTLNRDQLLARMIENTCSI</sequence>
<dbReference type="AlphaFoldDB" id="A0A4Y8MK41"/>